<feature type="region of interest" description="Disordered" evidence="1">
    <location>
        <begin position="87"/>
        <end position="106"/>
    </location>
</feature>
<dbReference type="Proteomes" id="UP000054721">
    <property type="component" value="Unassembled WGS sequence"/>
</dbReference>
<name>A0A0V1KMB0_9BILA</name>
<evidence type="ECO:0000313" key="2">
    <source>
        <dbReference type="EMBL" id="KRZ48367.1"/>
    </source>
</evidence>
<dbReference type="EMBL" id="JYDW01000419">
    <property type="protein sequence ID" value="KRZ48367.1"/>
    <property type="molecule type" value="Genomic_DNA"/>
</dbReference>
<dbReference type="OrthoDB" id="5941565at2759"/>
<gene>
    <name evidence="2" type="ORF">T02_77</name>
</gene>
<comment type="caution">
    <text evidence="2">The sequence shown here is derived from an EMBL/GenBank/DDBJ whole genome shotgun (WGS) entry which is preliminary data.</text>
</comment>
<proteinExistence type="predicted"/>
<evidence type="ECO:0000313" key="3">
    <source>
        <dbReference type="Proteomes" id="UP000054721"/>
    </source>
</evidence>
<evidence type="ECO:0000256" key="1">
    <source>
        <dbReference type="SAM" id="MobiDB-lite"/>
    </source>
</evidence>
<organism evidence="2 3">
    <name type="scientific">Trichinella nativa</name>
    <dbReference type="NCBI Taxonomy" id="6335"/>
    <lineage>
        <taxon>Eukaryota</taxon>
        <taxon>Metazoa</taxon>
        <taxon>Ecdysozoa</taxon>
        <taxon>Nematoda</taxon>
        <taxon>Enoplea</taxon>
        <taxon>Dorylaimia</taxon>
        <taxon>Trichinellida</taxon>
        <taxon>Trichinellidae</taxon>
        <taxon>Trichinella</taxon>
    </lineage>
</organism>
<sequence length="286" mass="31687">MISSLGIRLSSGCFPCVDCVVSLSPALLLEATCGVVLLLVHHRDPVNYEEDWSSKDELVAETSKHDRLGGLGTCRTTLSIGRVADGSKSNITESRPAAGRRGDVSAGDVASLGSERLQPVHRWGWQPYYEECNGLNPLQQFREASTSQYIFHNTRSAVELRRTASEPTALEMQEAEMIDEGRGPEMYKVLTKNRRSVHRPKFHAGVLITRNRSSIGQSAARKGDVVLLPFMFVGYVGFLVDQEWRVVYLDPFPEMRVRSFRQTLDEGSLNLSSLVALGHFDCPGSS</sequence>
<protein>
    <submittedName>
        <fullName evidence="2">Uncharacterized protein</fullName>
    </submittedName>
</protein>
<accession>A0A0V1KMB0</accession>
<reference evidence="2 3" key="1">
    <citation type="submission" date="2015-05" db="EMBL/GenBank/DDBJ databases">
        <title>Evolution of Trichinella species and genotypes.</title>
        <authorList>
            <person name="Korhonen P.K."/>
            <person name="Edoardo P."/>
            <person name="Giuseppe L.R."/>
            <person name="Gasser R.B."/>
        </authorList>
    </citation>
    <scope>NUCLEOTIDE SEQUENCE [LARGE SCALE GENOMIC DNA]</scope>
    <source>
        <strain evidence="2">ISS10</strain>
    </source>
</reference>
<keyword evidence="3" id="KW-1185">Reference proteome</keyword>
<dbReference type="AlphaFoldDB" id="A0A0V1KMB0"/>